<dbReference type="InterPro" id="IPR000719">
    <property type="entry name" value="Prot_kinase_dom"/>
</dbReference>
<dbReference type="Gene3D" id="1.10.510.10">
    <property type="entry name" value="Transferase(Phosphotransferase) domain 1"/>
    <property type="match status" value="1"/>
</dbReference>
<evidence type="ECO:0000313" key="2">
    <source>
        <dbReference type="EMBL" id="CAG8534846.1"/>
    </source>
</evidence>
<dbReference type="InterPro" id="IPR011009">
    <property type="entry name" value="Kinase-like_dom_sf"/>
</dbReference>
<reference evidence="2" key="1">
    <citation type="submission" date="2021-06" db="EMBL/GenBank/DDBJ databases">
        <authorList>
            <person name="Kallberg Y."/>
            <person name="Tangrot J."/>
            <person name="Rosling A."/>
        </authorList>
    </citation>
    <scope>NUCLEOTIDE SEQUENCE</scope>
    <source>
        <strain evidence="2">MA453B</strain>
    </source>
</reference>
<proteinExistence type="predicted"/>
<dbReference type="PRINTS" id="PR00109">
    <property type="entry name" value="TYRKINASE"/>
</dbReference>
<dbReference type="InterPro" id="IPR001245">
    <property type="entry name" value="Ser-Thr/Tyr_kinase_cat_dom"/>
</dbReference>
<dbReference type="AlphaFoldDB" id="A0A9N9AME4"/>
<protein>
    <submittedName>
        <fullName evidence="2">11492_t:CDS:1</fullName>
    </submittedName>
</protein>
<dbReference type="SUPFAM" id="SSF56112">
    <property type="entry name" value="Protein kinase-like (PK-like)"/>
    <property type="match status" value="1"/>
</dbReference>
<name>A0A9N9AME4_9GLOM</name>
<evidence type="ECO:0000259" key="1">
    <source>
        <dbReference type="PROSITE" id="PS50011"/>
    </source>
</evidence>
<dbReference type="GO" id="GO:0007165">
    <property type="term" value="P:signal transduction"/>
    <property type="evidence" value="ECO:0007669"/>
    <property type="project" value="TreeGrafter"/>
</dbReference>
<dbReference type="PROSITE" id="PS50011">
    <property type="entry name" value="PROTEIN_KINASE_DOM"/>
    <property type="match status" value="1"/>
</dbReference>
<comment type="caution">
    <text evidence="2">The sequence shown here is derived from an EMBL/GenBank/DDBJ whole genome shotgun (WGS) entry which is preliminary data.</text>
</comment>
<dbReference type="OrthoDB" id="10261027at2759"/>
<keyword evidence="3" id="KW-1185">Reference proteome</keyword>
<dbReference type="GO" id="GO:0005524">
    <property type="term" value="F:ATP binding"/>
    <property type="evidence" value="ECO:0007669"/>
    <property type="project" value="InterPro"/>
</dbReference>
<dbReference type="EMBL" id="CAJVPY010001745">
    <property type="protein sequence ID" value="CAG8534846.1"/>
    <property type="molecule type" value="Genomic_DNA"/>
</dbReference>
<dbReference type="Proteomes" id="UP000789405">
    <property type="component" value="Unassembled WGS sequence"/>
</dbReference>
<dbReference type="GO" id="GO:0005737">
    <property type="term" value="C:cytoplasm"/>
    <property type="evidence" value="ECO:0007669"/>
    <property type="project" value="TreeGrafter"/>
</dbReference>
<organism evidence="2 3">
    <name type="scientific">Dentiscutata erythropus</name>
    <dbReference type="NCBI Taxonomy" id="1348616"/>
    <lineage>
        <taxon>Eukaryota</taxon>
        <taxon>Fungi</taxon>
        <taxon>Fungi incertae sedis</taxon>
        <taxon>Mucoromycota</taxon>
        <taxon>Glomeromycotina</taxon>
        <taxon>Glomeromycetes</taxon>
        <taxon>Diversisporales</taxon>
        <taxon>Gigasporaceae</taxon>
        <taxon>Dentiscutata</taxon>
    </lineage>
</organism>
<dbReference type="InterPro" id="IPR050167">
    <property type="entry name" value="Ser_Thr_protein_kinase"/>
</dbReference>
<sequence>MMNHVNNLNNLNISYNDLTDVKLRHRSGIGIFKSAIWKQSHVSLTVALILLEDIPELQNINHENIMKIYGITYDSECNKNMLTLQFATNGSLGDCLTRGHDKFNRKTKLKIAKDIAKGLKYLHENNIIHGDLHPNNIFIENEGALIANPLISKINKRYSSINTTRNMLFYLDPRSFKDPSCPPDYNSDIYSFGVIMWQIFSCKEPFPNHTNLMNFMYDILNDKREEPMGDAPDEYINLYRRCWSSDLNNRPSMQEVVSSLMQIS</sequence>
<dbReference type="Pfam" id="PF07714">
    <property type="entry name" value="PK_Tyr_Ser-Thr"/>
    <property type="match status" value="1"/>
</dbReference>
<feature type="domain" description="Protein kinase" evidence="1">
    <location>
        <begin position="1"/>
        <end position="264"/>
    </location>
</feature>
<dbReference type="PANTHER" id="PTHR23257">
    <property type="entry name" value="SERINE-THREONINE PROTEIN KINASE"/>
    <property type="match status" value="1"/>
</dbReference>
<accession>A0A9N9AME4</accession>
<dbReference type="PIRSF" id="PIRSF000654">
    <property type="entry name" value="Integrin-linked_kinase"/>
    <property type="match status" value="1"/>
</dbReference>
<dbReference type="GO" id="GO:0004672">
    <property type="term" value="F:protein kinase activity"/>
    <property type="evidence" value="ECO:0007669"/>
    <property type="project" value="InterPro"/>
</dbReference>
<gene>
    <name evidence="2" type="ORF">DERYTH_LOCUS4520</name>
</gene>
<evidence type="ECO:0000313" key="3">
    <source>
        <dbReference type="Proteomes" id="UP000789405"/>
    </source>
</evidence>